<feature type="region of interest" description="Disordered" evidence="1">
    <location>
        <begin position="175"/>
        <end position="250"/>
    </location>
</feature>
<dbReference type="InterPro" id="IPR038332">
    <property type="entry name" value="PPE_sf"/>
</dbReference>
<dbReference type="Pfam" id="PF21526">
    <property type="entry name" value="PGRS"/>
    <property type="match status" value="1"/>
</dbReference>
<dbReference type="InterPro" id="IPR048996">
    <property type="entry name" value="PGRS_rpt"/>
</dbReference>
<protein>
    <recommendedName>
        <fullName evidence="2">PE domain-containing protein</fullName>
    </recommendedName>
</protein>
<organism evidence="3 4">
    <name type="scientific">Mycobacterium angelicum</name>
    <dbReference type="NCBI Taxonomy" id="470074"/>
    <lineage>
        <taxon>Bacteria</taxon>
        <taxon>Bacillati</taxon>
        <taxon>Actinomycetota</taxon>
        <taxon>Actinomycetes</taxon>
        <taxon>Mycobacteriales</taxon>
        <taxon>Mycobacteriaceae</taxon>
        <taxon>Mycobacterium</taxon>
    </lineage>
</organism>
<dbReference type="AlphaFoldDB" id="A0A1W9ZAV0"/>
<proteinExistence type="predicted"/>
<dbReference type="EMBL" id="MVHE01000091">
    <property type="protein sequence ID" value="ORA10475.1"/>
    <property type="molecule type" value="Genomic_DNA"/>
</dbReference>
<evidence type="ECO:0000259" key="2">
    <source>
        <dbReference type="Pfam" id="PF00934"/>
    </source>
</evidence>
<evidence type="ECO:0000313" key="3">
    <source>
        <dbReference type="EMBL" id="ORA10475.1"/>
    </source>
</evidence>
<evidence type="ECO:0000256" key="1">
    <source>
        <dbReference type="SAM" id="MobiDB-lite"/>
    </source>
</evidence>
<accession>A0A1W9ZAV0</accession>
<feature type="compositionally biased region" description="Low complexity" evidence="1">
    <location>
        <begin position="193"/>
        <end position="205"/>
    </location>
</feature>
<keyword evidence="4" id="KW-1185">Reference proteome</keyword>
<dbReference type="Proteomes" id="UP000192284">
    <property type="component" value="Unassembled WGS sequence"/>
</dbReference>
<comment type="caution">
    <text evidence="3">The sequence shown here is derived from an EMBL/GenBank/DDBJ whole genome shotgun (WGS) entry which is preliminary data.</text>
</comment>
<name>A0A1W9ZAV0_MYCAN</name>
<reference evidence="3 4" key="1">
    <citation type="submission" date="2017-02" db="EMBL/GenBank/DDBJ databases">
        <title>The new phylogeny of genus Mycobacterium.</title>
        <authorList>
            <person name="Tortoli E."/>
            <person name="Trovato A."/>
            <person name="Cirillo D.M."/>
        </authorList>
    </citation>
    <scope>NUCLEOTIDE SEQUENCE [LARGE SCALE GENOMIC DNA]</scope>
    <source>
        <strain evidence="3 4">DSM 45057</strain>
    </source>
</reference>
<dbReference type="InterPro" id="IPR000084">
    <property type="entry name" value="PE-PGRS_N"/>
</dbReference>
<gene>
    <name evidence="3" type="ORF">BST12_26630</name>
</gene>
<feature type="domain" description="PE" evidence="2">
    <location>
        <begin position="2"/>
        <end position="74"/>
    </location>
</feature>
<evidence type="ECO:0000313" key="4">
    <source>
        <dbReference type="Proteomes" id="UP000192284"/>
    </source>
</evidence>
<feature type="compositionally biased region" description="Gly residues" evidence="1">
    <location>
        <begin position="239"/>
        <end position="250"/>
    </location>
</feature>
<feature type="non-terminal residue" evidence="3">
    <location>
        <position position="250"/>
    </location>
</feature>
<dbReference type="Gene3D" id="1.10.287.850">
    <property type="entry name" value="HP0062-like domain"/>
    <property type="match status" value="1"/>
</dbReference>
<sequence length="250" mass="22555">MTSRLGAAHAAAEARTTLIAVAAQDEVSAQISALFSRYAHGYYRLSQQAATFHEQFVATLGASANSYAAAEAANLSVLQQLLNAINAPFETLTGRALVGNGADATTPGGRGGDGGWLIGNGGAGAAGGVGQVGGRGGDGGVIGNGGPGGSGGPGLAGGAGGNALLFGNGGAGGHGGAGAPGAAGVNPTQNVVGPAAQAGSDAADPGSGGQHGESGATAGQTGGAGGAGAAGTEGSSSGHTGGGGGGAGGA</sequence>
<feature type="compositionally biased region" description="Gly residues" evidence="1">
    <location>
        <begin position="220"/>
        <end position="231"/>
    </location>
</feature>
<dbReference type="SUPFAM" id="SSF140459">
    <property type="entry name" value="PE/PPE dimer-like"/>
    <property type="match status" value="1"/>
</dbReference>
<dbReference type="Pfam" id="PF00934">
    <property type="entry name" value="PE"/>
    <property type="match status" value="1"/>
</dbReference>